<evidence type="ECO:0000259" key="9">
    <source>
        <dbReference type="PROSITE" id="PS50948"/>
    </source>
</evidence>
<dbReference type="CDD" id="cd01098">
    <property type="entry name" value="PAN_AP_plant"/>
    <property type="match status" value="1"/>
</dbReference>
<organism evidence="10">
    <name type="scientific">Spirodela intermedia</name>
    <name type="common">Intermediate duckweed</name>
    <dbReference type="NCBI Taxonomy" id="51605"/>
    <lineage>
        <taxon>Eukaryota</taxon>
        <taxon>Viridiplantae</taxon>
        <taxon>Streptophyta</taxon>
        <taxon>Embryophyta</taxon>
        <taxon>Tracheophyta</taxon>
        <taxon>Spermatophyta</taxon>
        <taxon>Magnoliopsida</taxon>
        <taxon>Liliopsida</taxon>
        <taxon>Araceae</taxon>
        <taxon>Lemnoideae</taxon>
        <taxon>Spirodela</taxon>
    </lineage>
</organism>
<evidence type="ECO:0000256" key="6">
    <source>
        <dbReference type="ARBA" id="ARBA00023157"/>
    </source>
</evidence>
<evidence type="ECO:0000256" key="7">
    <source>
        <dbReference type="SAM" id="SignalP"/>
    </source>
</evidence>
<dbReference type="Gene3D" id="2.90.10.10">
    <property type="entry name" value="Bulb-type lectin domain"/>
    <property type="match status" value="1"/>
</dbReference>
<keyword evidence="5" id="KW-0430">Lectin</keyword>
<evidence type="ECO:0000256" key="5">
    <source>
        <dbReference type="ARBA" id="ARBA00023035"/>
    </source>
</evidence>
<keyword evidence="11" id="KW-1185">Reference proteome</keyword>
<sequence>MLPFLVSLLLAASTAAAPISRSKYLRDGETVLSARQIFEMGFFSPGSSKKRYLGIWFKNPQPQAVVWVANREKPLDNSTGVLLIDERGRLLLLDRQDGEPSVAELLDSGNLVLRDSEKGLPQGLLWQSIEDPDHVMLPGMRIMAGRYLTSWKSPNDPSPGMYTFKMDFTILPRLLMYEGSRLRYSTGHFNGFRFIGVPYMQPNPIVLFIVETTGDQADYRFEMNTNTTVSILNLSPTACTWKSFTYSPVDECDRFANCGAFGICNMSTFPVCGCLEGYAPRNPGEWNNQNTSSGCLKLPHLINVMVNRNMTLQECRHKCAEDCSCKAYASANVTDDRGGCITWLGDLLDIRILDTKVQDLYIRVPASSLGTPPHLS</sequence>
<dbReference type="PIRSF" id="PIRSF002686">
    <property type="entry name" value="SLG"/>
    <property type="match status" value="1"/>
</dbReference>
<keyword evidence="6" id="KW-1015">Disulfide bond</keyword>
<dbReference type="InterPro" id="IPR001480">
    <property type="entry name" value="Bulb-type_lectin_dom"/>
</dbReference>
<name>A0A7I8IN30_SPIIN</name>
<dbReference type="PROSITE" id="PS50927">
    <property type="entry name" value="BULB_LECTIN"/>
    <property type="match status" value="1"/>
</dbReference>
<dbReference type="InterPro" id="IPR036426">
    <property type="entry name" value="Bulb-type_lectin_dom_sf"/>
</dbReference>
<dbReference type="AlphaFoldDB" id="A0A7I8IN30"/>
<dbReference type="SMART" id="SM00108">
    <property type="entry name" value="B_lectin"/>
    <property type="match status" value="1"/>
</dbReference>
<dbReference type="PROSITE" id="PS50948">
    <property type="entry name" value="PAN"/>
    <property type="match status" value="1"/>
</dbReference>
<feature type="domain" description="Bulb-type lectin" evidence="8">
    <location>
        <begin position="16"/>
        <end position="149"/>
    </location>
</feature>
<dbReference type="GO" id="GO:0005537">
    <property type="term" value="F:D-mannose binding"/>
    <property type="evidence" value="ECO:0007669"/>
    <property type="project" value="UniProtKB-KW"/>
</dbReference>
<keyword evidence="5" id="KW-0465">Mannose-binding</keyword>
<keyword evidence="3 7" id="KW-0732">Signal</keyword>
<proteinExistence type="predicted"/>
<evidence type="ECO:0000256" key="2">
    <source>
        <dbReference type="ARBA" id="ARBA00022546"/>
    </source>
</evidence>
<dbReference type="Pfam" id="PF08276">
    <property type="entry name" value="PAN_2"/>
    <property type="match status" value="1"/>
</dbReference>
<accession>A0A7I8IN30</accession>
<protein>
    <submittedName>
        <fullName evidence="10">Uncharacterized protein</fullName>
    </submittedName>
</protein>
<dbReference type="GO" id="GO:0051707">
    <property type="term" value="P:response to other organism"/>
    <property type="evidence" value="ECO:0007669"/>
    <property type="project" value="UniProtKB-ARBA"/>
</dbReference>
<dbReference type="GO" id="GO:0048544">
    <property type="term" value="P:recognition of pollen"/>
    <property type="evidence" value="ECO:0007669"/>
    <property type="project" value="InterPro"/>
</dbReference>
<dbReference type="PANTHER" id="PTHR32444:SF235">
    <property type="entry name" value="OS01G0783900 PROTEIN"/>
    <property type="match status" value="1"/>
</dbReference>
<dbReference type="SMART" id="SM00473">
    <property type="entry name" value="PAN_AP"/>
    <property type="match status" value="1"/>
</dbReference>
<dbReference type="Pfam" id="PF01453">
    <property type="entry name" value="B_lectin"/>
    <property type="match status" value="1"/>
</dbReference>
<evidence type="ECO:0000313" key="11">
    <source>
        <dbReference type="Proteomes" id="UP001189122"/>
    </source>
</evidence>
<dbReference type="CDD" id="cd00028">
    <property type="entry name" value="B_lectin"/>
    <property type="match status" value="1"/>
</dbReference>
<reference evidence="10 11" key="1">
    <citation type="submission" date="2019-12" db="EMBL/GenBank/DDBJ databases">
        <authorList>
            <person name="Scholz U."/>
            <person name="Mascher M."/>
            <person name="Fiebig A."/>
        </authorList>
    </citation>
    <scope>NUCLEOTIDE SEQUENCE</scope>
</reference>
<dbReference type="EMBL" id="LR743591">
    <property type="protein sequence ID" value="CAA2618644.1"/>
    <property type="molecule type" value="Genomic_DNA"/>
</dbReference>
<dbReference type="PANTHER" id="PTHR32444">
    <property type="entry name" value="BULB-TYPE LECTIN DOMAIN-CONTAINING PROTEIN"/>
    <property type="match status" value="1"/>
</dbReference>
<evidence type="ECO:0000256" key="1">
    <source>
        <dbReference type="ARBA" id="ARBA00003061"/>
    </source>
</evidence>
<dbReference type="InterPro" id="IPR035446">
    <property type="entry name" value="SLSG/EP1"/>
</dbReference>
<dbReference type="InterPro" id="IPR003609">
    <property type="entry name" value="Pan_app"/>
</dbReference>
<evidence type="ECO:0000259" key="8">
    <source>
        <dbReference type="PROSITE" id="PS50927"/>
    </source>
</evidence>
<feature type="signal peptide" evidence="7">
    <location>
        <begin position="1"/>
        <end position="16"/>
    </location>
</feature>
<comment type="function">
    <text evidence="1">Involved in sporophytic self-incompatibility system (the inability of flowering plants to achieve self-fertilization).</text>
</comment>
<feature type="domain" description="Apple" evidence="9">
    <location>
        <begin position="295"/>
        <end position="365"/>
    </location>
</feature>
<evidence type="ECO:0000313" key="10">
    <source>
        <dbReference type="EMBL" id="CAA2618644.1"/>
    </source>
</evidence>
<feature type="chain" id="PRO_5029531352" evidence="7">
    <location>
        <begin position="17"/>
        <end position="376"/>
    </location>
</feature>
<dbReference type="SUPFAM" id="SSF51110">
    <property type="entry name" value="alpha-D-mannose-specific plant lectins"/>
    <property type="match status" value="1"/>
</dbReference>
<dbReference type="Pfam" id="PF00954">
    <property type="entry name" value="S_locus_glycop"/>
    <property type="match status" value="1"/>
</dbReference>
<gene>
    <name evidence="10" type="ORF">SI7747_04004811</name>
</gene>
<dbReference type="Proteomes" id="UP001189122">
    <property type="component" value="Unassembled WGS sequence"/>
</dbReference>
<dbReference type="EMBL" id="CACRZD030000004">
    <property type="protein sequence ID" value="CAA6658364.1"/>
    <property type="molecule type" value="Genomic_DNA"/>
</dbReference>
<keyword evidence="4" id="KW-0677">Repeat</keyword>
<dbReference type="InterPro" id="IPR000858">
    <property type="entry name" value="S_locus_glycoprot_dom"/>
</dbReference>
<evidence type="ECO:0000256" key="4">
    <source>
        <dbReference type="ARBA" id="ARBA00022737"/>
    </source>
</evidence>
<keyword evidence="2" id="KW-0348">Hemagglutinin</keyword>
<evidence type="ECO:0000256" key="3">
    <source>
        <dbReference type="ARBA" id="ARBA00022729"/>
    </source>
</evidence>